<evidence type="ECO:0000256" key="1">
    <source>
        <dbReference type="SAM" id="Phobius"/>
    </source>
</evidence>
<sequence length="127" mass="13543">MARRAIRTDRLIAVLGVAVIVLGGLALWFVTQGSGGGFTEEPASRRVLRQAREQLGRTAEVQLIEPGRGRVVCGYIAAERGGRAVGFISRPNRMLLSQDPLNGEFRAMIAADCPGFPEPPAGSVVVD</sequence>
<dbReference type="EMBL" id="BSOY01000071">
    <property type="protein sequence ID" value="GLS02455.1"/>
    <property type="molecule type" value="Genomic_DNA"/>
</dbReference>
<evidence type="ECO:0000313" key="2">
    <source>
        <dbReference type="EMBL" id="GLS02455.1"/>
    </source>
</evidence>
<evidence type="ECO:0000313" key="3">
    <source>
        <dbReference type="Proteomes" id="UP001156921"/>
    </source>
</evidence>
<keyword evidence="1" id="KW-0472">Membrane</keyword>
<keyword evidence="3" id="KW-1185">Reference proteome</keyword>
<gene>
    <name evidence="2" type="ORF">GCM10007859_24790</name>
</gene>
<reference evidence="3" key="1">
    <citation type="journal article" date="2019" name="Int. J. Syst. Evol. Microbiol.">
        <title>The Global Catalogue of Microorganisms (GCM) 10K type strain sequencing project: providing services to taxonomists for standard genome sequencing and annotation.</title>
        <authorList>
            <consortium name="The Broad Institute Genomics Platform"/>
            <consortium name="The Broad Institute Genome Sequencing Center for Infectious Disease"/>
            <person name="Wu L."/>
            <person name="Ma J."/>
        </authorList>
    </citation>
    <scope>NUCLEOTIDE SEQUENCE [LARGE SCALE GENOMIC DNA]</scope>
    <source>
        <strain evidence="3">NBRC 110107</strain>
    </source>
</reference>
<organism evidence="2 3">
    <name type="scientific">Brevundimonas denitrificans</name>
    <dbReference type="NCBI Taxonomy" id="1443434"/>
    <lineage>
        <taxon>Bacteria</taxon>
        <taxon>Pseudomonadati</taxon>
        <taxon>Pseudomonadota</taxon>
        <taxon>Alphaproteobacteria</taxon>
        <taxon>Caulobacterales</taxon>
        <taxon>Caulobacteraceae</taxon>
        <taxon>Brevundimonas</taxon>
    </lineage>
</organism>
<dbReference type="Proteomes" id="UP001156921">
    <property type="component" value="Unassembled WGS sequence"/>
</dbReference>
<keyword evidence="1" id="KW-0812">Transmembrane</keyword>
<feature type="transmembrane region" description="Helical" evidence="1">
    <location>
        <begin position="12"/>
        <end position="30"/>
    </location>
</feature>
<protein>
    <submittedName>
        <fullName evidence="2">Uncharacterized protein</fullName>
    </submittedName>
</protein>
<accession>A0ABQ6BK90</accession>
<keyword evidence="1" id="KW-1133">Transmembrane helix</keyword>
<comment type="caution">
    <text evidence="2">The sequence shown here is derived from an EMBL/GenBank/DDBJ whole genome shotgun (WGS) entry which is preliminary data.</text>
</comment>
<proteinExistence type="predicted"/>
<name>A0ABQ6BK90_9CAUL</name>